<proteinExistence type="predicted"/>
<dbReference type="SMART" id="SM00367">
    <property type="entry name" value="LRR_CC"/>
    <property type="match status" value="7"/>
</dbReference>
<dbReference type="Proteomes" id="UP000265566">
    <property type="component" value="Chromosome 4"/>
</dbReference>
<dbReference type="HOGENOM" id="CLU_028145_1_1_1"/>
<dbReference type="Pfam" id="PF25372">
    <property type="entry name" value="DUF7885"/>
    <property type="match status" value="1"/>
</dbReference>
<reference evidence="3" key="4">
    <citation type="journal article" date="2018" name="Nat. Plants">
        <title>Whole-genome landscape of Medicago truncatula symbiotic genes.</title>
        <authorList>
            <person name="Pecrix Y."/>
            <person name="Gamas P."/>
            <person name="Carrere S."/>
        </authorList>
    </citation>
    <scope>NUCLEOTIDE SEQUENCE</scope>
    <source>
        <tissue evidence="3">Leaves</tissue>
    </source>
</reference>
<dbReference type="Gene3D" id="3.80.10.10">
    <property type="entry name" value="Ribonuclease Inhibitor"/>
    <property type="match status" value="2"/>
</dbReference>
<name>G7J164_MEDTR</name>
<dbReference type="eggNOG" id="KOG1947">
    <property type="taxonomic scope" value="Eukaryota"/>
</dbReference>
<dbReference type="AlphaFoldDB" id="G7J164"/>
<reference evidence="2 5" key="2">
    <citation type="journal article" date="2014" name="BMC Genomics">
        <title>An improved genome release (version Mt4.0) for the model legume Medicago truncatula.</title>
        <authorList>
            <person name="Tang H."/>
            <person name="Krishnakumar V."/>
            <person name="Bidwell S."/>
            <person name="Rosen B."/>
            <person name="Chan A."/>
            <person name="Zhou S."/>
            <person name="Gentzbittel L."/>
            <person name="Childs K.L."/>
            <person name="Yandell M."/>
            <person name="Gundlach H."/>
            <person name="Mayer K.F."/>
            <person name="Schwartz D.C."/>
            <person name="Town C.D."/>
        </authorList>
    </citation>
    <scope>GENOME REANNOTATION</scope>
    <source>
        <strain evidence="4 5">cv. Jemalong A17</strain>
    </source>
</reference>
<dbReference type="OMA" id="IAWILTN"/>
<gene>
    <name evidence="4" type="primary">11424014</name>
    <name evidence="2" type="ordered locus">MTR_4g024200</name>
    <name evidence="3" type="ORF">MtrunA17_Chr4g0011101</name>
</gene>
<dbReference type="Proteomes" id="UP000002051">
    <property type="component" value="Chromosome 4"/>
</dbReference>
<feature type="domain" description="F-box/LRR-repeat protein 15-like leucin rich repeat" evidence="1">
    <location>
        <begin position="281"/>
        <end position="440"/>
    </location>
</feature>
<dbReference type="OrthoDB" id="1433771at2759"/>
<dbReference type="PaxDb" id="3880-AES70001"/>
<evidence type="ECO:0000259" key="1">
    <source>
        <dbReference type="Pfam" id="PF25372"/>
    </source>
</evidence>
<evidence type="ECO:0000313" key="5">
    <source>
        <dbReference type="Proteomes" id="UP000002051"/>
    </source>
</evidence>
<dbReference type="InterPro" id="IPR032675">
    <property type="entry name" value="LRR_dom_sf"/>
</dbReference>
<dbReference type="PANTHER" id="PTHR13318:SF106">
    <property type="entry name" value="F-BOX_LRR-REPEAT PROTEIN 2"/>
    <property type="match status" value="1"/>
</dbReference>
<dbReference type="InterPro" id="IPR006553">
    <property type="entry name" value="Leu-rich_rpt_Cys-con_subtyp"/>
</dbReference>
<dbReference type="GO" id="GO:0005737">
    <property type="term" value="C:cytoplasm"/>
    <property type="evidence" value="ECO:0000318"/>
    <property type="project" value="GO_Central"/>
</dbReference>
<dbReference type="SUPFAM" id="SSF52047">
    <property type="entry name" value="RNI-like"/>
    <property type="match status" value="1"/>
</dbReference>
<reference evidence="4" key="3">
    <citation type="submission" date="2015-04" db="UniProtKB">
        <authorList>
            <consortium name="EnsemblPlants"/>
        </authorList>
    </citation>
    <scope>IDENTIFICATION</scope>
    <source>
        <strain evidence="4">cv. Jemalong A17</strain>
    </source>
</reference>
<dbReference type="EMBL" id="CM001220">
    <property type="protein sequence ID" value="AES87317.1"/>
    <property type="molecule type" value="Genomic_DNA"/>
</dbReference>
<keyword evidence="5" id="KW-1185">Reference proteome</keyword>
<evidence type="ECO:0000313" key="3">
    <source>
        <dbReference type="EMBL" id="RHN59238.1"/>
    </source>
</evidence>
<dbReference type="EMBL" id="PSQE01000004">
    <property type="protein sequence ID" value="RHN59238.1"/>
    <property type="molecule type" value="Genomic_DNA"/>
</dbReference>
<dbReference type="InterPro" id="IPR057207">
    <property type="entry name" value="FBXL15_LRR"/>
</dbReference>
<protein>
    <submittedName>
        <fullName evidence="2">F-box/RNI superfamily protein</fullName>
    </submittedName>
    <submittedName>
        <fullName evidence="3">Putative leucine-rich repeat domain, L domain-containing protein</fullName>
    </submittedName>
</protein>
<accession>G7J164</accession>
<dbReference type="EnsemblPlants" id="AES87317">
    <property type="protein sequence ID" value="AES87317"/>
    <property type="gene ID" value="MTR_4g024200"/>
</dbReference>
<evidence type="ECO:0000313" key="2">
    <source>
        <dbReference type="EMBL" id="AES87317.1"/>
    </source>
</evidence>
<dbReference type="Gramene" id="rna21241">
    <property type="protein sequence ID" value="RHN59238.1"/>
    <property type="gene ID" value="gene21241"/>
</dbReference>
<reference evidence="2 5" key="1">
    <citation type="journal article" date="2011" name="Nature">
        <title>The Medicago genome provides insight into the evolution of rhizobial symbioses.</title>
        <authorList>
            <person name="Young N.D."/>
            <person name="Debelle F."/>
            <person name="Oldroyd G.E."/>
            <person name="Geurts R."/>
            <person name="Cannon S.B."/>
            <person name="Udvardi M.K."/>
            <person name="Benedito V.A."/>
            <person name="Mayer K.F."/>
            <person name="Gouzy J."/>
            <person name="Schoof H."/>
            <person name="Van de Peer Y."/>
            <person name="Proost S."/>
            <person name="Cook D.R."/>
            <person name="Meyers B.C."/>
            <person name="Spannagl M."/>
            <person name="Cheung F."/>
            <person name="De Mita S."/>
            <person name="Krishnakumar V."/>
            <person name="Gundlach H."/>
            <person name="Zhou S."/>
            <person name="Mudge J."/>
            <person name="Bharti A.K."/>
            <person name="Murray J.D."/>
            <person name="Naoumkina M.A."/>
            <person name="Rosen B."/>
            <person name="Silverstein K.A."/>
            <person name="Tang H."/>
            <person name="Rombauts S."/>
            <person name="Zhao P.X."/>
            <person name="Zhou P."/>
            <person name="Barbe V."/>
            <person name="Bardou P."/>
            <person name="Bechner M."/>
            <person name="Bellec A."/>
            <person name="Berger A."/>
            <person name="Berges H."/>
            <person name="Bidwell S."/>
            <person name="Bisseling T."/>
            <person name="Choisne N."/>
            <person name="Couloux A."/>
            <person name="Denny R."/>
            <person name="Deshpande S."/>
            <person name="Dai X."/>
            <person name="Doyle J.J."/>
            <person name="Dudez A.M."/>
            <person name="Farmer A.D."/>
            <person name="Fouteau S."/>
            <person name="Franken C."/>
            <person name="Gibelin C."/>
            <person name="Gish J."/>
            <person name="Goldstein S."/>
            <person name="Gonzalez A.J."/>
            <person name="Green P.J."/>
            <person name="Hallab A."/>
            <person name="Hartog M."/>
            <person name="Hua A."/>
            <person name="Humphray S.J."/>
            <person name="Jeong D.H."/>
            <person name="Jing Y."/>
            <person name="Jocker A."/>
            <person name="Kenton S.M."/>
            <person name="Kim D.J."/>
            <person name="Klee K."/>
            <person name="Lai H."/>
            <person name="Lang C."/>
            <person name="Lin S."/>
            <person name="Macmil S.L."/>
            <person name="Magdelenat G."/>
            <person name="Matthews L."/>
            <person name="McCorrison J."/>
            <person name="Monaghan E.L."/>
            <person name="Mun J.H."/>
            <person name="Najar F.Z."/>
            <person name="Nicholson C."/>
            <person name="Noirot C."/>
            <person name="O'Bleness M."/>
            <person name="Paule C.R."/>
            <person name="Poulain J."/>
            <person name="Prion F."/>
            <person name="Qin B."/>
            <person name="Qu C."/>
            <person name="Retzel E.F."/>
            <person name="Riddle C."/>
            <person name="Sallet E."/>
            <person name="Samain S."/>
            <person name="Samson N."/>
            <person name="Sanders I."/>
            <person name="Saurat O."/>
            <person name="Scarpelli C."/>
            <person name="Schiex T."/>
            <person name="Segurens B."/>
            <person name="Severin A.J."/>
            <person name="Sherrier D.J."/>
            <person name="Shi R."/>
            <person name="Sims S."/>
            <person name="Singer S.R."/>
            <person name="Sinharoy S."/>
            <person name="Sterck L."/>
            <person name="Viollet A."/>
            <person name="Wang B.B."/>
            <person name="Wang K."/>
            <person name="Wang M."/>
            <person name="Wang X."/>
            <person name="Warfsmann J."/>
            <person name="Weissenbach J."/>
            <person name="White D.D."/>
            <person name="White J.D."/>
            <person name="Wiley G.B."/>
            <person name="Wincker P."/>
            <person name="Xing Y."/>
            <person name="Yang L."/>
            <person name="Yao Z."/>
            <person name="Ying F."/>
            <person name="Zhai J."/>
            <person name="Zhou L."/>
            <person name="Zuber A."/>
            <person name="Denarie J."/>
            <person name="Dixon R.A."/>
            <person name="May G.D."/>
            <person name="Schwartz D.C."/>
            <person name="Rogers J."/>
            <person name="Quetier F."/>
            <person name="Town C.D."/>
            <person name="Roe B.A."/>
        </authorList>
    </citation>
    <scope>NUCLEOTIDE SEQUENCE [LARGE SCALE GENOMIC DNA]</scope>
    <source>
        <strain evidence="2">A17</strain>
        <strain evidence="4 5">cv. Jemalong A17</strain>
    </source>
</reference>
<organism evidence="2 5">
    <name type="scientific">Medicago truncatula</name>
    <name type="common">Barrel medic</name>
    <name type="synonym">Medicago tribuloides</name>
    <dbReference type="NCBI Taxonomy" id="3880"/>
    <lineage>
        <taxon>Eukaryota</taxon>
        <taxon>Viridiplantae</taxon>
        <taxon>Streptophyta</taxon>
        <taxon>Embryophyta</taxon>
        <taxon>Tracheophyta</taxon>
        <taxon>Spermatophyta</taxon>
        <taxon>Magnoliopsida</taxon>
        <taxon>eudicotyledons</taxon>
        <taxon>Gunneridae</taxon>
        <taxon>Pentapetalae</taxon>
        <taxon>rosids</taxon>
        <taxon>fabids</taxon>
        <taxon>Fabales</taxon>
        <taxon>Fabaceae</taxon>
        <taxon>Papilionoideae</taxon>
        <taxon>50 kb inversion clade</taxon>
        <taxon>NPAAA clade</taxon>
        <taxon>Hologalegina</taxon>
        <taxon>IRL clade</taxon>
        <taxon>Trifolieae</taxon>
        <taxon>Medicago</taxon>
    </lineage>
</organism>
<evidence type="ECO:0000313" key="4">
    <source>
        <dbReference type="EnsemblPlants" id="AES87317"/>
    </source>
</evidence>
<dbReference type="KEGG" id="mtr:11424014"/>
<dbReference type="PANTHER" id="PTHR13318">
    <property type="entry name" value="PARTNER OF PAIRED, ISOFORM B-RELATED"/>
    <property type="match status" value="1"/>
</dbReference>
<sequence length="472" mass="53616">MDSASPLLNLPNGCWDCICKLLTDTNNEGFEDYNHVLKSLSVISKKFLSITSSLRFSLTISKNASLSFFCRDFQRFTNLTSLDFTLYNGCLNTVLCHLSRFSLNLTSLNLSNKPTIPANGLRVLSRNITTLTSLTCSNIESINSTDIFLIADCFPFLEELDLSNPKEFNNLSIFFDGVEALSLALFKLRKVNLSNHNYINDKLLFHLLKNCKHLEEVIMFKCSQLTKAGIASALWERPTLRSLSFTDYFDQDCAKLYAFIRNFPSLSEIKVEFKCMSVESLENASCLVDFGVRPQLKSLSLIYNCWLSNENLEMLSSLFPNLQLLDLSHCYDISEEGICQVLKRCCEIRDLNLAYCPRVGLSGMNFEISKLEVLNLSHTRVDDKTLYAISKSCCGLLQLLLENCRNVTGKGVMDVVKNCTQLTEVNLRRCYNVHPDVVDSMIFSRPSLRKIIVPPWYNKKRNLVLPSTLELL</sequence>